<organism evidence="1 2">
    <name type="scientific">Klebsiella grimontii</name>
    <dbReference type="NCBI Taxonomy" id="2058152"/>
    <lineage>
        <taxon>Bacteria</taxon>
        <taxon>Pseudomonadati</taxon>
        <taxon>Pseudomonadota</taxon>
        <taxon>Gammaproteobacteria</taxon>
        <taxon>Enterobacterales</taxon>
        <taxon>Enterobacteriaceae</taxon>
        <taxon>Klebsiella/Raoultella group</taxon>
        <taxon>Klebsiella</taxon>
    </lineage>
</organism>
<accession>A0A285AWY3</accession>
<reference evidence="2" key="1">
    <citation type="submission" date="2017-08" db="EMBL/GenBank/DDBJ databases">
        <authorList>
            <person name="Brisse S."/>
        </authorList>
    </citation>
    <scope>NUCLEOTIDE SEQUENCE [LARGE SCALE GENOMIC DNA]</scope>
    <source>
        <strain evidence="2">06D021</strain>
    </source>
</reference>
<name>A0A285AWY3_9ENTR</name>
<proteinExistence type="predicted"/>
<dbReference type="EMBL" id="FZTC01000010">
    <property type="protein sequence ID" value="SNU33146.1"/>
    <property type="molecule type" value="Genomic_DNA"/>
</dbReference>
<gene>
    <name evidence="1" type="ORF">KOSB73_180097</name>
</gene>
<protein>
    <submittedName>
        <fullName evidence="1">Uncharacterized protein</fullName>
    </submittedName>
</protein>
<sequence>MCSLNKIRVMNITKTPAMLKRNPLSRKEKNVMKVVFYVSLPTCKGLRNGLGFGVWGLGFGSIFQFAMPGEASAAARQKYLKSKND</sequence>
<evidence type="ECO:0000313" key="2">
    <source>
        <dbReference type="Proteomes" id="UP000220639"/>
    </source>
</evidence>
<dbReference type="Proteomes" id="UP000220639">
    <property type="component" value="Unassembled WGS sequence"/>
</dbReference>
<evidence type="ECO:0000313" key="1">
    <source>
        <dbReference type="EMBL" id="SNU33146.1"/>
    </source>
</evidence>
<dbReference type="AlphaFoldDB" id="A0A285AWY3"/>